<evidence type="ECO:0000313" key="1">
    <source>
        <dbReference type="EMBL" id="TPG52299.1"/>
    </source>
</evidence>
<dbReference type="InterPro" id="IPR008792">
    <property type="entry name" value="PQQD"/>
</dbReference>
<accession>A0A502FSC3</accession>
<dbReference type="EMBL" id="RCZP01000022">
    <property type="protein sequence ID" value="TPG52299.1"/>
    <property type="molecule type" value="Genomic_DNA"/>
</dbReference>
<evidence type="ECO:0000313" key="2">
    <source>
        <dbReference type="Proteomes" id="UP000317078"/>
    </source>
</evidence>
<dbReference type="Proteomes" id="UP000317078">
    <property type="component" value="Unassembled WGS sequence"/>
</dbReference>
<sequence>MVFDPERPGLCLLNPTAWLVLELCENRTEQEIVSLYADLFGNRLGRAEAGKHVSAGLQTLAKWALLSLPQEQT</sequence>
<gene>
    <name evidence="1" type="ORF">EAH89_18875</name>
</gene>
<organism evidence="1 2">
    <name type="scientific">Muricoccus nepalensis</name>
    <dbReference type="NCBI Taxonomy" id="1854500"/>
    <lineage>
        <taxon>Bacteria</taxon>
        <taxon>Pseudomonadati</taxon>
        <taxon>Pseudomonadota</taxon>
        <taxon>Alphaproteobacteria</taxon>
        <taxon>Acetobacterales</taxon>
        <taxon>Roseomonadaceae</taxon>
        <taxon>Muricoccus</taxon>
    </lineage>
</organism>
<keyword evidence="2" id="KW-1185">Reference proteome</keyword>
<dbReference type="Pfam" id="PF05402">
    <property type="entry name" value="PqqD"/>
    <property type="match status" value="1"/>
</dbReference>
<dbReference type="AlphaFoldDB" id="A0A502FSC3"/>
<comment type="caution">
    <text evidence="1">The sequence shown here is derived from an EMBL/GenBank/DDBJ whole genome shotgun (WGS) entry which is preliminary data.</text>
</comment>
<reference evidence="1 2" key="1">
    <citation type="journal article" date="2019" name="Environ. Microbiol.">
        <title>Species interactions and distinct microbial communities in high Arctic permafrost affected cryosols are associated with the CH4 and CO2 gas fluxes.</title>
        <authorList>
            <person name="Altshuler I."/>
            <person name="Hamel J."/>
            <person name="Turney S."/>
            <person name="Magnuson E."/>
            <person name="Levesque R."/>
            <person name="Greer C."/>
            <person name="Whyte L.G."/>
        </authorList>
    </citation>
    <scope>NUCLEOTIDE SEQUENCE [LARGE SCALE GENOMIC DNA]</scope>
    <source>
        <strain evidence="1 2">S9.3B</strain>
    </source>
</reference>
<proteinExistence type="predicted"/>
<protein>
    <submittedName>
        <fullName evidence="1">PqqD family protein</fullName>
    </submittedName>
</protein>
<name>A0A502FSC3_9PROT</name>